<reference evidence="1 2" key="1">
    <citation type="submission" date="2023-07" db="EMBL/GenBank/DDBJ databases">
        <title>Genomic Encyclopedia of Type Strains, Phase IV (KMG-IV): sequencing the most valuable type-strain genomes for metagenomic binning, comparative biology and taxonomic classification.</title>
        <authorList>
            <person name="Goeker M."/>
        </authorList>
    </citation>
    <scope>NUCLEOTIDE SEQUENCE [LARGE SCALE GENOMIC DNA]</scope>
    <source>
        <strain evidence="1 2">DSM 16419</strain>
    </source>
</reference>
<dbReference type="Proteomes" id="UP001241988">
    <property type="component" value="Unassembled WGS sequence"/>
</dbReference>
<organism evidence="1 2">
    <name type="scientific">Planomicrobium stackebrandtii</name>
    <dbReference type="NCBI Taxonomy" id="253160"/>
    <lineage>
        <taxon>Bacteria</taxon>
        <taxon>Bacillati</taxon>
        <taxon>Bacillota</taxon>
        <taxon>Bacilli</taxon>
        <taxon>Bacillales</taxon>
        <taxon>Caryophanaceae</taxon>
        <taxon>Planomicrobium</taxon>
    </lineage>
</organism>
<accession>A0ABU0GVN0</accession>
<comment type="caution">
    <text evidence="1">The sequence shown here is derived from an EMBL/GenBank/DDBJ whole genome shotgun (WGS) entry which is preliminary data.</text>
</comment>
<evidence type="ECO:0000313" key="2">
    <source>
        <dbReference type="Proteomes" id="UP001241988"/>
    </source>
</evidence>
<evidence type="ECO:0000313" key="1">
    <source>
        <dbReference type="EMBL" id="MDQ0429422.1"/>
    </source>
</evidence>
<dbReference type="RefSeq" id="WP_308787505.1">
    <property type="nucleotide sequence ID" value="NZ_JAUSWB010000005.1"/>
</dbReference>
<name>A0ABU0GVN0_9BACL</name>
<keyword evidence="2" id="KW-1185">Reference proteome</keyword>
<dbReference type="EMBL" id="JAUSWB010000005">
    <property type="protein sequence ID" value="MDQ0429422.1"/>
    <property type="molecule type" value="Genomic_DNA"/>
</dbReference>
<sequence>MKIANSYPYPVLSMFTDDYVNSSLNVEYATKEEFGELKILAKFFLENEVLEDLIEAGKALFAVHLECPQTSYREIITCSEPEINKTVNVMQLRGKVFLHAFIVAESEIEDYKNSFLSEWYQGMIIKFEKGNFLGIGDALEITLHDDDTEYMNLPSIIDIHKGMEKDYMEVELHASNIIISLPATEYDSYANNANTNLKNTIISTVIFPSLVYVFSKIQENRRDLEEYTWYQVLEKIFEENNYSIEDIGTEKLSSLKAAQLVLRKPLSTSFAEITKLNSWEEQI</sequence>
<protein>
    <submittedName>
        <fullName evidence="1">Uncharacterized protein</fullName>
    </submittedName>
</protein>
<proteinExistence type="predicted"/>
<gene>
    <name evidence="1" type="ORF">QOZ98_002250</name>
</gene>